<evidence type="ECO:0000313" key="1">
    <source>
        <dbReference type="EMBL" id="MBE3000946.1"/>
    </source>
</evidence>
<protein>
    <submittedName>
        <fullName evidence="1">Uncharacterized protein</fullName>
    </submittedName>
</protein>
<sequence>MAVEKLSVSLEPETVARARRAAEREGVPLSRWLDRVARKAADLEEARLVLEEHFAERGQPTEAAETASRAAAVETGVGQPVPWEDAQANQAVLARLDEDETGET</sequence>
<dbReference type="Proteomes" id="UP000806528">
    <property type="component" value="Unassembled WGS sequence"/>
</dbReference>
<comment type="caution">
    <text evidence="1">The sequence shown here is derived from an EMBL/GenBank/DDBJ whole genome shotgun (WGS) entry which is preliminary data.</text>
</comment>
<accession>A0ABR9PAS7</accession>
<dbReference type="EMBL" id="JADBGI010000019">
    <property type="protein sequence ID" value="MBE3000946.1"/>
    <property type="molecule type" value="Genomic_DNA"/>
</dbReference>
<evidence type="ECO:0000313" key="2">
    <source>
        <dbReference type="Proteomes" id="UP000806528"/>
    </source>
</evidence>
<dbReference type="RefSeq" id="WP_193123547.1">
    <property type="nucleotide sequence ID" value="NZ_JADBGI010000019.1"/>
</dbReference>
<gene>
    <name evidence="1" type="ORF">IDM40_19940</name>
</gene>
<reference evidence="1 2" key="1">
    <citation type="submission" date="2020-09" db="EMBL/GenBank/DDBJ databases">
        <title>Diversity and distribution of actinomycetes associated with coral in the coast of Hainan.</title>
        <authorList>
            <person name="Li F."/>
        </authorList>
    </citation>
    <scope>NUCLEOTIDE SEQUENCE [LARGE SCALE GENOMIC DNA]</scope>
    <source>
        <strain evidence="1 2">HNM0947</strain>
    </source>
</reference>
<name>A0ABR9PAS7_9ACTN</name>
<organism evidence="1 2">
    <name type="scientific">Nocardiopsis coralli</name>
    <dbReference type="NCBI Taxonomy" id="2772213"/>
    <lineage>
        <taxon>Bacteria</taxon>
        <taxon>Bacillati</taxon>
        <taxon>Actinomycetota</taxon>
        <taxon>Actinomycetes</taxon>
        <taxon>Streptosporangiales</taxon>
        <taxon>Nocardiopsidaceae</taxon>
        <taxon>Nocardiopsis</taxon>
    </lineage>
</organism>
<keyword evidence="2" id="KW-1185">Reference proteome</keyword>
<proteinExistence type="predicted"/>